<dbReference type="Proteomes" id="UP000325393">
    <property type="component" value="Chromosome"/>
</dbReference>
<evidence type="ECO:0000256" key="2">
    <source>
        <dbReference type="SAM" id="SignalP"/>
    </source>
</evidence>
<keyword evidence="2" id="KW-0732">Signal</keyword>
<proteinExistence type="predicted"/>
<evidence type="ECO:0000313" key="4">
    <source>
        <dbReference type="EMBL" id="QFG50780.1"/>
    </source>
</evidence>
<organism evidence="4 5">
    <name type="scientific">Lactobacillus acetotolerans</name>
    <dbReference type="NCBI Taxonomy" id="1600"/>
    <lineage>
        <taxon>Bacteria</taxon>
        <taxon>Bacillati</taxon>
        <taxon>Bacillota</taxon>
        <taxon>Bacilli</taxon>
        <taxon>Lactobacillales</taxon>
        <taxon>Lactobacillaceae</taxon>
        <taxon>Lactobacillus</taxon>
    </lineage>
</organism>
<dbReference type="EMBL" id="CP044496">
    <property type="protein sequence ID" value="QFG50780.1"/>
    <property type="molecule type" value="Genomic_DNA"/>
</dbReference>
<dbReference type="AlphaFoldDB" id="A0A5P5ZHI5"/>
<dbReference type="Gene3D" id="1.20.120.1850">
    <property type="entry name" value="Ebh helix bundles repeating unit (S and A modules)"/>
    <property type="match status" value="1"/>
</dbReference>
<dbReference type="GeneID" id="78211652"/>
<sequence length="549" mass="59631">MKLSHKLIMVSAAALMGVSPLLGAAQSVNPVAQAASKSSSKKGTITLSNNAYVYHKNGKRDTNYAGGGKNAVIAKNITLKYVGKPITINGNEYYPIGGNDYVKAANVGYKDGKAVTPSTSKIPTTDKTTVKTQTLTTNKSTKKAVSKKTTITLNHNAYIYNSKGKTDKKLVKKGQTFTVDQLTDIGGKLFYRIKGQKNQFIKNANVGTVNGPKITPATKLTTVTLTHNAYIYNGFGGTKKKVIKKGKTIIVDRLMYIDTTLYYKVGGQKNQFIKMANTTKETGPDLKPSNHKPVPDTMTVITLNHNAYVYDGNGKSDKVLLKKGQRITVDQLKYIGSKLYYRIADKNYPGDDQWVKKANVGIIEGKQLKPDNSMPINNTPSATITVGNDTYVYNGRGEKQTTMPFTAGHTARVSEMKYIWIPDENKADLFYKLASDKDGYVKASDVSGITGDSLSPVNTEQEAKDDTVIATKSDKQDLQAELDKENDIKSSDAYKFASESLRDTYDSDADAADEVNSSSVSSVAEVKNATQNLEDAAKALDGASPTSNN</sequence>
<evidence type="ECO:0000313" key="5">
    <source>
        <dbReference type="Proteomes" id="UP000325393"/>
    </source>
</evidence>
<dbReference type="RefSeq" id="WP_056970801.1">
    <property type="nucleotide sequence ID" value="NZ_CP044496.1"/>
</dbReference>
<feature type="region of interest" description="Disordered" evidence="1">
    <location>
        <begin position="446"/>
        <end position="465"/>
    </location>
</feature>
<feature type="chain" id="PRO_5039289490" description="S-layer protein C-terminal domain-containing protein" evidence="2">
    <location>
        <begin position="25"/>
        <end position="549"/>
    </location>
</feature>
<protein>
    <recommendedName>
        <fullName evidence="3">S-layer protein C-terminal domain-containing protein</fullName>
    </recommendedName>
</protein>
<accession>A0A5P5ZHI5</accession>
<dbReference type="InterPro" id="IPR024968">
    <property type="entry name" value="SlpA_C_lactobacillus"/>
</dbReference>
<dbReference type="Pfam" id="PF03217">
    <property type="entry name" value="SlpA"/>
    <property type="match status" value="4"/>
</dbReference>
<feature type="domain" description="S-layer protein C-terminal" evidence="3">
    <location>
        <begin position="301"/>
        <end position="348"/>
    </location>
</feature>
<evidence type="ECO:0000256" key="1">
    <source>
        <dbReference type="SAM" id="MobiDB-lite"/>
    </source>
</evidence>
<feature type="domain" description="S-layer protein C-terminal" evidence="3">
    <location>
        <begin position="40"/>
        <end position="105"/>
    </location>
</feature>
<gene>
    <name evidence="4" type="ORF">LA749_01515</name>
</gene>
<feature type="compositionally biased region" description="Polar residues" evidence="1">
    <location>
        <begin position="450"/>
        <end position="460"/>
    </location>
</feature>
<feature type="domain" description="S-layer protein C-terminal" evidence="3">
    <location>
        <begin position="217"/>
        <end position="276"/>
    </location>
</feature>
<feature type="domain" description="S-layer protein C-terminal" evidence="3">
    <location>
        <begin position="146"/>
        <end position="202"/>
    </location>
</feature>
<name>A0A5P5ZHI5_9LACO</name>
<feature type="signal peptide" evidence="2">
    <location>
        <begin position="1"/>
        <end position="24"/>
    </location>
</feature>
<reference evidence="4 5" key="1">
    <citation type="submission" date="2019-09" db="EMBL/GenBank/DDBJ databases">
        <title>Genome sequencing of Lactobacillus acetotolerans.</title>
        <authorList>
            <person name="Kim K."/>
        </authorList>
    </citation>
    <scope>NUCLEOTIDE SEQUENCE [LARGE SCALE GENOMIC DNA]</scope>
    <source>
        <strain evidence="4 5">LA749</strain>
    </source>
</reference>
<evidence type="ECO:0000259" key="3">
    <source>
        <dbReference type="Pfam" id="PF03217"/>
    </source>
</evidence>